<accession>A0A4V1N0I3</accession>
<dbReference type="AlphaFoldDB" id="A0A4V1N0I3"/>
<organism evidence="1 2">
    <name type="scientific">Ancylomarina salipaludis</name>
    <dbReference type="NCBI Taxonomy" id="2501299"/>
    <lineage>
        <taxon>Bacteria</taxon>
        <taxon>Pseudomonadati</taxon>
        <taxon>Bacteroidota</taxon>
        <taxon>Bacteroidia</taxon>
        <taxon>Marinilabiliales</taxon>
        <taxon>Marinifilaceae</taxon>
        <taxon>Ancylomarina</taxon>
    </lineage>
</organism>
<dbReference type="OrthoDB" id="1116385at2"/>
<reference evidence="1 2" key="1">
    <citation type="submission" date="2019-01" db="EMBL/GenBank/DDBJ databases">
        <title>Ancylomarina salipaludis sp. nov., isolated from a salt marsh.</title>
        <authorList>
            <person name="Yoon J.-H."/>
        </authorList>
    </citation>
    <scope>NUCLEOTIDE SEQUENCE [LARGE SCALE GENOMIC DNA]</scope>
    <source>
        <strain evidence="1 2">SHSM-M15</strain>
    </source>
</reference>
<protein>
    <recommendedName>
        <fullName evidence="3">Universal stress protein</fullName>
    </recommendedName>
</protein>
<proteinExistence type="predicted"/>
<gene>
    <name evidence="1" type="ORF">EO244_00355</name>
</gene>
<dbReference type="Proteomes" id="UP000289703">
    <property type="component" value="Unassembled WGS sequence"/>
</dbReference>
<evidence type="ECO:0000313" key="1">
    <source>
        <dbReference type="EMBL" id="RXQ97377.1"/>
    </source>
</evidence>
<name>A0A4V1N0I3_9BACT</name>
<comment type="caution">
    <text evidence="1">The sequence shown here is derived from an EMBL/GenBank/DDBJ whole genome shotgun (WGS) entry which is preliminary data.</text>
</comment>
<keyword evidence="2" id="KW-1185">Reference proteome</keyword>
<sequence length="268" mass="31365">MYKKDQHILILIQNLNPNKNTLHHALALTKIFNAKILMASSPYSKKELQQTEIEDYISDTPEASFIKLSQSDHEPNSCIEKLNIIFMLIQIDEKTDFKIFLKNNIFNWVLKAKIPTILLGNKTSNKADYSNIIIPIDHKKESKEKMIWASYFGRFNKAIIHLIPAQEKDDIYMKTIRNTLLFTKKMFTQFNFDYKILKSETSSKQIDEEAFKNPSTKESDLVILMTGKTQGVFFLRFNSKKIKHYIRNYPNPILLINPLKDYYLPCEG</sequence>
<dbReference type="EMBL" id="SAXA01000001">
    <property type="protein sequence ID" value="RXQ97377.1"/>
    <property type="molecule type" value="Genomic_DNA"/>
</dbReference>
<evidence type="ECO:0008006" key="3">
    <source>
        <dbReference type="Google" id="ProtNLM"/>
    </source>
</evidence>
<evidence type="ECO:0000313" key="2">
    <source>
        <dbReference type="Proteomes" id="UP000289703"/>
    </source>
</evidence>
<dbReference type="RefSeq" id="WP_129251843.1">
    <property type="nucleotide sequence ID" value="NZ_SAXA01000001.1"/>
</dbReference>